<sequence>MQRFCHPWATACVLSGRPNVGALMSLCEENFARLSRLVPDLVARPPGVYGSCCSEGVDLYLEVEEQARFTTILRLTYLFPVQGVVLPDPDARLRVYHDARQVEVIDLSQTVLPLRADYRAPALVEKWRANAFIGKWLTYCQRQGRVFGDAPVTPPTFASGARVTLCP</sequence>
<gene>
    <name evidence="1" type="ORF">SAMN05421783_10160</name>
</gene>
<dbReference type="InterPro" id="IPR009659">
    <property type="entry name" value="DUF1249"/>
</dbReference>
<dbReference type="STRING" id="1058.SAMN05421783_10160"/>
<organism evidence="1 2">
    <name type="scientific">Thiocapsa roseopersicina</name>
    <dbReference type="NCBI Taxonomy" id="1058"/>
    <lineage>
        <taxon>Bacteria</taxon>
        <taxon>Pseudomonadati</taxon>
        <taxon>Pseudomonadota</taxon>
        <taxon>Gammaproteobacteria</taxon>
        <taxon>Chromatiales</taxon>
        <taxon>Chromatiaceae</taxon>
        <taxon>Thiocapsa</taxon>
    </lineage>
</organism>
<keyword evidence="2" id="KW-1185">Reference proteome</keyword>
<dbReference type="PANTHER" id="PTHR38774">
    <property type="entry name" value="CYTOPLASMIC PROTEIN-RELATED"/>
    <property type="match status" value="1"/>
</dbReference>
<evidence type="ECO:0008006" key="3">
    <source>
        <dbReference type="Google" id="ProtNLM"/>
    </source>
</evidence>
<protein>
    <recommendedName>
        <fullName evidence="3">DUF1249 domain-containing protein</fullName>
    </recommendedName>
</protein>
<proteinExistence type="predicted"/>
<dbReference type="Proteomes" id="UP000198816">
    <property type="component" value="Unassembled WGS sequence"/>
</dbReference>
<dbReference type="AlphaFoldDB" id="A0A1H2Q1L2"/>
<evidence type="ECO:0000313" key="1">
    <source>
        <dbReference type="EMBL" id="SDW00992.1"/>
    </source>
</evidence>
<dbReference type="Pfam" id="PF06853">
    <property type="entry name" value="DUF1249"/>
    <property type="match status" value="1"/>
</dbReference>
<evidence type="ECO:0000313" key="2">
    <source>
        <dbReference type="Proteomes" id="UP000198816"/>
    </source>
</evidence>
<dbReference type="EMBL" id="FNNZ01000001">
    <property type="protein sequence ID" value="SDW00992.1"/>
    <property type="molecule type" value="Genomic_DNA"/>
</dbReference>
<accession>A0A1H2Q1L2</accession>
<name>A0A1H2Q1L2_THIRO</name>
<dbReference type="PANTHER" id="PTHR38774:SF1">
    <property type="entry name" value="CYTOPLASMIC PROTEIN"/>
    <property type="match status" value="1"/>
</dbReference>
<dbReference type="OrthoDB" id="9793663at2"/>
<reference evidence="2" key="1">
    <citation type="submission" date="2016-10" db="EMBL/GenBank/DDBJ databases">
        <authorList>
            <person name="Varghese N."/>
            <person name="Submissions S."/>
        </authorList>
    </citation>
    <scope>NUCLEOTIDE SEQUENCE [LARGE SCALE GENOMIC DNA]</scope>
    <source>
        <strain evidence="2">DSM 217</strain>
    </source>
</reference>